<dbReference type="WBParaSite" id="HNAJ_0001184501-mRNA-1">
    <property type="protein sequence ID" value="HNAJ_0001184501-mRNA-1"/>
    <property type="gene ID" value="HNAJ_0001184501"/>
</dbReference>
<gene>
    <name evidence="2" type="ORF">HNAJ_LOCUS11834</name>
</gene>
<evidence type="ECO:0000256" key="1">
    <source>
        <dbReference type="SAM" id="MobiDB-lite"/>
    </source>
</evidence>
<accession>A0A0R3TVJ4</accession>
<dbReference type="PANTHER" id="PTHR13555:SF68">
    <property type="entry name" value="ZINC FINGER PROTEIN 474"/>
    <property type="match status" value="1"/>
</dbReference>
<reference evidence="4" key="1">
    <citation type="submission" date="2017-02" db="UniProtKB">
        <authorList>
            <consortium name="WormBaseParasite"/>
        </authorList>
    </citation>
    <scope>IDENTIFICATION</scope>
</reference>
<dbReference type="Proteomes" id="UP000278807">
    <property type="component" value="Unassembled WGS sequence"/>
</dbReference>
<name>A0A0R3TVJ4_RODNA</name>
<dbReference type="PANTHER" id="PTHR13555">
    <property type="entry name" value="C2H2 ZINC FINGER CGI-62-RELATED"/>
    <property type="match status" value="1"/>
</dbReference>
<feature type="compositionally biased region" description="Polar residues" evidence="1">
    <location>
        <begin position="13"/>
        <end position="33"/>
    </location>
</feature>
<evidence type="ECO:0000313" key="2">
    <source>
        <dbReference type="EMBL" id="VDO11492.1"/>
    </source>
</evidence>
<organism evidence="4">
    <name type="scientific">Rodentolepis nana</name>
    <name type="common">Dwarf tapeworm</name>
    <name type="synonym">Hymenolepis nana</name>
    <dbReference type="NCBI Taxonomy" id="102285"/>
    <lineage>
        <taxon>Eukaryota</taxon>
        <taxon>Metazoa</taxon>
        <taxon>Spiralia</taxon>
        <taxon>Lophotrochozoa</taxon>
        <taxon>Platyhelminthes</taxon>
        <taxon>Cestoda</taxon>
        <taxon>Eucestoda</taxon>
        <taxon>Cyclophyllidea</taxon>
        <taxon>Hymenolepididae</taxon>
        <taxon>Rodentolepis</taxon>
    </lineage>
</organism>
<proteinExistence type="predicted"/>
<protein>
    <submittedName>
        <fullName evidence="4">C2H2-type domain-containing protein</fullName>
    </submittedName>
</protein>
<dbReference type="Pfam" id="PF13913">
    <property type="entry name" value="zf-C2HC_2"/>
    <property type="match status" value="2"/>
</dbReference>
<dbReference type="OrthoDB" id="5793009at2759"/>
<dbReference type="AlphaFoldDB" id="A0A0R3TVJ4"/>
<sequence>MSYDRKTRYTIASRPSTSKFNGENGNSSPQAILLQRPQTSRVSNVECPCCRRFYSEHSIEIHLKVCSPRKAEEERRKKELEQHLERLSRKPCRPPGHPCYICGGRYLSSSWDYHETRCTERWHAWNELLPKDLKHHEGIFKPDTSEKAITDVWEKERNAGKPEFTKLDALDKIFLDASLVNSLPE</sequence>
<evidence type="ECO:0000313" key="4">
    <source>
        <dbReference type="WBParaSite" id="HNAJ_0001184501-mRNA-1"/>
    </source>
</evidence>
<keyword evidence="3" id="KW-1185">Reference proteome</keyword>
<dbReference type="InterPro" id="IPR026319">
    <property type="entry name" value="ZC2HC1A/B-like"/>
</dbReference>
<reference evidence="2 3" key="2">
    <citation type="submission" date="2018-11" db="EMBL/GenBank/DDBJ databases">
        <authorList>
            <consortium name="Pathogen Informatics"/>
        </authorList>
    </citation>
    <scope>NUCLEOTIDE SEQUENCE [LARGE SCALE GENOMIC DNA]</scope>
</reference>
<evidence type="ECO:0000313" key="3">
    <source>
        <dbReference type="Proteomes" id="UP000278807"/>
    </source>
</evidence>
<dbReference type="EMBL" id="UZAE01013823">
    <property type="protein sequence ID" value="VDO11492.1"/>
    <property type="molecule type" value="Genomic_DNA"/>
</dbReference>
<feature type="region of interest" description="Disordered" evidence="1">
    <location>
        <begin position="1"/>
        <end position="33"/>
    </location>
</feature>